<dbReference type="PROSITE" id="PS01125">
    <property type="entry name" value="ROK"/>
    <property type="match status" value="1"/>
</dbReference>
<keyword evidence="1" id="KW-0808">Transferase</keyword>
<dbReference type="GO" id="GO:0004396">
    <property type="term" value="F:hexokinase activity"/>
    <property type="evidence" value="ECO:0007669"/>
    <property type="project" value="TreeGrafter"/>
</dbReference>
<sequence length="303" mass="31126">MIATGIDLGGTKIEVQLFGDDWAVAHRHRVPTPSDYDDLVTAIADQIRWADEIAGGAVPVGVGAAGLLHPVTGLALTANLPASGKPFQRDIETAIGRPITYVNDCRAMALSEAVFGVGQGQRTVVALILGTGIGGGIAVDGTILQGPTMTGGEFGHTAAPAHLVSKYSLPVVTCGCGRQGCTETYIAGPGMRRLAKALTGQDIEPPQIAARRTGDMAQVWSVWCEMTAELLHTLTMMVDPDLIVLGGGLSRIDGVVDGLTAAAQRAQIGDFGTAKLVLAQGGDTSGARGAAYAAWQAEGSQDG</sequence>
<dbReference type="PANTHER" id="PTHR18964:SF174">
    <property type="entry name" value="D-ALLOSE KINASE-RELATED"/>
    <property type="match status" value="1"/>
</dbReference>
<name>A0A1I0PET8_9RHOB</name>
<dbReference type="Pfam" id="PF00480">
    <property type="entry name" value="ROK"/>
    <property type="match status" value="1"/>
</dbReference>
<dbReference type="AlphaFoldDB" id="A0A1I0PET8"/>
<dbReference type="RefSeq" id="WP_091429679.1">
    <property type="nucleotide sequence ID" value="NZ_FOJB01000001.1"/>
</dbReference>
<evidence type="ECO:0000313" key="1">
    <source>
        <dbReference type="EMBL" id="SEW12768.1"/>
    </source>
</evidence>
<dbReference type="Proteomes" id="UP000199650">
    <property type="component" value="Unassembled WGS sequence"/>
</dbReference>
<keyword evidence="2" id="KW-1185">Reference proteome</keyword>
<dbReference type="Gene3D" id="3.30.420.40">
    <property type="match status" value="2"/>
</dbReference>
<organism evidence="1 2">
    <name type="scientific">Aliiroseovarius sediminilitoris</name>
    <dbReference type="NCBI Taxonomy" id="1173584"/>
    <lineage>
        <taxon>Bacteria</taxon>
        <taxon>Pseudomonadati</taxon>
        <taxon>Pseudomonadota</taxon>
        <taxon>Alphaproteobacteria</taxon>
        <taxon>Rhodobacterales</taxon>
        <taxon>Paracoccaceae</taxon>
        <taxon>Aliiroseovarius</taxon>
    </lineage>
</organism>
<proteinExistence type="predicted"/>
<gene>
    <name evidence="1" type="ORF">SAMN05444851_1582</name>
</gene>
<evidence type="ECO:0000313" key="2">
    <source>
        <dbReference type="Proteomes" id="UP000199650"/>
    </source>
</evidence>
<accession>A0A1I0PET8</accession>
<dbReference type="PANTHER" id="PTHR18964">
    <property type="entry name" value="ROK (REPRESSOR, ORF, KINASE) FAMILY"/>
    <property type="match status" value="1"/>
</dbReference>
<protein>
    <submittedName>
        <fullName evidence="1">Fructokinase/N-acetylglucosamine kinase</fullName>
    </submittedName>
</protein>
<dbReference type="InterPro" id="IPR043129">
    <property type="entry name" value="ATPase_NBD"/>
</dbReference>
<dbReference type="InterPro" id="IPR049874">
    <property type="entry name" value="ROK_cs"/>
</dbReference>
<keyword evidence="1" id="KW-0418">Kinase</keyword>
<dbReference type="SUPFAM" id="SSF53067">
    <property type="entry name" value="Actin-like ATPase domain"/>
    <property type="match status" value="1"/>
</dbReference>
<dbReference type="EMBL" id="FOJB01000001">
    <property type="protein sequence ID" value="SEW12768.1"/>
    <property type="molecule type" value="Genomic_DNA"/>
</dbReference>
<dbReference type="OrthoDB" id="9810372at2"/>
<dbReference type="InterPro" id="IPR000600">
    <property type="entry name" value="ROK"/>
</dbReference>
<reference evidence="1 2" key="1">
    <citation type="submission" date="2016-10" db="EMBL/GenBank/DDBJ databases">
        <authorList>
            <person name="de Groot N.N."/>
        </authorList>
    </citation>
    <scope>NUCLEOTIDE SEQUENCE [LARGE SCALE GENOMIC DNA]</scope>
    <source>
        <strain evidence="1 2">DSM 29439</strain>
    </source>
</reference>
<dbReference type="STRING" id="1173584.SAMN05444851_1582"/>